<evidence type="ECO:0000259" key="1">
    <source>
        <dbReference type="PROSITE" id="PS50181"/>
    </source>
</evidence>
<dbReference type="InterPro" id="IPR001810">
    <property type="entry name" value="F-box_dom"/>
</dbReference>
<dbReference type="OrthoDB" id="1029782at2759"/>
<dbReference type="CDD" id="cd22160">
    <property type="entry name" value="F-box_AtFBL13-like"/>
    <property type="match status" value="1"/>
</dbReference>
<dbReference type="PROSITE" id="PS50181">
    <property type="entry name" value="FBOX"/>
    <property type="match status" value="1"/>
</dbReference>
<organism evidence="2 3">
    <name type="scientific">Raphanus sativus</name>
    <name type="common">Radish</name>
    <name type="synonym">Raphanus raphanistrum var. sativus</name>
    <dbReference type="NCBI Taxonomy" id="3726"/>
    <lineage>
        <taxon>Eukaryota</taxon>
        <taxon>Viridiplantae</taxon>
        <taxon>Streptophyta</taxon>
        <taxon>Embryophyta</taxon>
        <taxon>Tracheophyta</taxon>
        <taxon>Spermatophyta</taxon>
        <taxon>Magnoliopsida</taxon>
        <taxon>eudicotyledons</taxon>
        <taxon>Gunneridae</taxon>
        <taxon>Pentapetalae</taxon>
        <taxon>rosids</taxon>
        <taxon>malvids</taxon>
        <taxon>Brassicales</taxon>
        <taxon>Brassicaceae</taxon>
        <taxon>Brassiceae</taxon>
        <taxon>Raphanus</taxon>
    </lineage>
</organism>
<dbReference type="PANTHER" id="PTHR31293:SF22">
    <property type="entry name" value="BNAC06G06520D PROTEIN"/>
    <property type="match status" value="1"/>
</dbReference>
<evidence type="ECO:0000313" key="3">
    <source>
        <dbReference type="RefSeq" id="XP_056865356.1"/>
    </source>
</evidence>
<dbReference type="InterPro" id="IPR055411">
    <property type="entry name" value="LRR_FXL15/At3g58940/PEG3-like"/>
</dbReference>
<dbReference type="SUPFAM" id="SSF52058">
    <property type="entry name" value="L domain-like"/>
    <property type="match status" value="1"/>
</dbReference>
<proteinExistence type="predicted"/>
<reference evidence="2" key="1">
    <citation type="journal article" date="2019" name="Database">
        <title>The radish genome database (RadishGD): an integrated information resource for radish genomics.</title>
        <authorList>
            <person name="Yu H.J."/>
            <person name="Baek S."/>
            <person name="Lee Y.J."/>
            <person name="Cho A."/>
            <person name="Mun J.H."/>
        </authorList>
    </citation>
    <scope>NUCLEOTIDE SEQUENCE [LARGE SCALE GENOMIC DNA]</scope>
    <source>
        <strain evidence="2">cv. WK10039</strain>
    </source>
</reference>
<reference evidence="3" key="2">
    <citation type="submission" date="2025-08" db="UniProtKB">
        <authorList>
            <consortium name="RefSeq"/>
        </authorList>
    </citation>
    <scope>IDENTIFICATION</scope>
    <source>
        <tissue evidence="3">Leaf</tissue>
    </source>
</reference>
<dbReference type="Gene3D" id="3.80.10.10">
    <property type="entry name" value="Ribonuclease Inhibitor"/>
    <property type="match status" value="1"/>
</dbReference>
<dbReference type="Proteomes" id="UP000504610">
    <property type="component" value="Chromosome 4"/>
</dbReference>
<dbReference type="InterPro" id="IPR036047">
    <property type="entry name" value="F-box-like_dom_sf"/>
</dbReference>
<accession>A0A9W3DP17</accession>
<dbReference type="RefSeq" id="XP_056865356.1">
    <property type="nucleotide sequence ID" value="XM_057009376.1"/>
</dbReference>
<dbReference type="SUPFAM" id="SSF81383">
    <property type="entry name" value="F-box domain"/>
    <property type="match status" value="1"/>
</dbReference>
<keyword evidence="2" id="KW-1185">Reference proteome</keyword>
<gene>
    <name evidence="3" type="primary">LOC108853349</name>
</gene>
<dbReference type="InterPro" id="IPR032675">
    <property type="entry name" value="LRR_dom_sf"/>
</dbReference>
<dbReference type="AlphaFoldDB" id="A0A9W3DP17"/>
<dbReference type="Pfam" id="PF24758">
    <property type="entry name" value="LRR_At5g56370"/>
    <property type="match status" value="1"/>
</dbReference>
<dbReference type="PANTHER" id="PTHR31293">
    <property type="entry name" value="RNI-LIKE SUPERFAMILY PROTEIN"/>
    <property type="match status" value="1"/>
</dbReference>
<name>A0A9W3DP17_RAPSA</name>
<sequence length="442" mass="49656">MYVSCSSLAKGTIKEEAGLRDAISWLPEEVLGSILSLLPTKQAASTSVLAKKWRHVFKLVHNLDFDDYDVRQPEEEEEEGGRKWDLIRESFRKFVDAFQCASPIKKFSLKCHFREKSEMAHVNGWICNALARGVLEMSLDLWTAFEVFLPCALLTSKTLVKLTLGSQLCLGNIPPGVSLPALKSLFIDSIFFTYGDLCNVLLPGCPVLEELSVLHVDFVGVPFCISSRSIKKLSVSYKLESEITTMPGMSFHAPNLVSLNYSDYALEEYPQVDLESLVQAWLNIHYSKLIKRPDMSGLINGISNVHTLHLTPASTNVISRCVKHGLSLPLFKNLINLIFWGDNKRCWKLLPCLIKQSPNLCTLLIHGLDEYTCDGTMHLVKVKVLHLLAVGGTARELEHLMSILGGVLVDDGHILQTRHSRWSCIIQLQDRFRFLRLSKSSC</sequence>
<dbReference type="GeneID" id="108853349"/>
<protein>
    <submittedName>
        <fullName evidence="3">F-box/LRR-repeat protein At1g06630-like isoform X1</fullName>
    </submittedName>
</protein>
<evidence type="ECO:0000313" key="2">
    <source>
        <dbReference type="Proteomes" id="UP000504610"/>
    </source>
</evidence>
<dbReference type="InterPro" id="IPR055294">
    <property type="entry name" value="FBL60-like"/>
</dbReference>
<dbReference type="Pfam" id="PF00646">
    <property type="entry name" value="F-box"/>
    <property type="match status" value="1"/>
</dbReference>
<feature type="domain" description="F-box" evidence="1">
    <location>
        <begin position="20"/>
        <end position="68"/>
    </location>
</feature>
<dbReference type="InterPro" id="IPR053781">
    <property type="entry name" value="F-box_AtFBL13-like"/>
</dbReference>